<dbReference type="AlphaFoldDB" id="A0A9P8PP25"/>
<evidence type="ECO:0000313" key="1">
    <source>
        <dbReference type="EMBL" id="KAH3674919.1"/>
    </source>
</evidence>
<proteinExistence type="predicted"/>
<accession>A0A9P8PP25</accession>
<protein>
    <submittedName>
        <fullName evidence="1">Uncharacterized protein</fullName>
    </submittedName>
</protein>
<keyword evidence="2" id="KW-1185">Reference proteome</keyword>
<comment type="caution">
    <text evidence="1">The sequence shown here is derived from an EMBL/GenBank/DDBJ whole genome shotgun (WGS) entry which is preliminary data.</text>
</comment>
<organism evidence="1 2">
    <name type="scientific">Wickerhamomyces pijperi</name>
    <name type="common">Yeast</name>
    <name type="synonym">Pichia pijperi</name>
    <dbReference type="NCBI Taxonomy" id="599730"/>
    <lineage>
        <taxon>Eukaryota</taxon>
        <taxon>Fungi</taxon>
        <taxon>Dikarya</taxon>
        <taxon>Ascomycota</taxon>
        <taxon>Saccharomycotina</taxon>
        <taxon>Saccharomycetes</taxon>
        <taxon>Phaffomycetales</taxon>
        <taxon>Wickerhamomycetaceae</taxon>
        <taxon>Wickerhamomyces</taxon>
    </lineage>
</organism>
<gene>
    <name evidence="1" type="ORF">WICPIJ_009428</name>
</gene>
<evidence type="ECO:0000313" key="2">
    <source>
        <dbReference type="Proteomes" id="UP000774326"/>
    </source>
</evidence>
<name>A0A9P8PP25_WICPI</name>
<dbReference type="Proteomes" id="UP000774326">
    <property type="component" value="Unassembled WGS sequence"/>
</dbReference>
<dbReference type="EMBL" id="JAEUBG010005440">
    <property type="protein sequence ID" value="KAH3674919.1"/>
    <property type="molecule type" value="Genomic_DNA"/>
</dbReference>
<reference evidence="1" key="1">
    <citation type="journal article" date="2021" name="Open Biol.">
        <title>Shared evolutionary footprints suggest mitochondrial oxidative damage underlies multiple complex I losses in fungi.</title>
        <authorList>
            <person name="Schikora-Tamarit M.A."/>
            <person name="Marcet-Houben M."/>
            <person name="Nosek J."/>
            <person name="Gabaldon T."/>
        </authorList>
    </citation>
    <scope>NUCLEOTIDE SEQUENCE</scope>
    <source>
        <strain evidence="1">CBS2887</strain>
    </source>
</reference>
<sequence>MSQSREQIVGHRREDIEQGLSVTGEVRERFVRLIGNIERILLENNVQQHNPNGPNITFRRVVSLNVSLIEQLRSHVPFAAHGEIVTVSLGGGKPPIGQSDGPVCGDQHVLRLDVSMVDSFVMGILHRFDQLHGDVDDISCGLRPSV</sequence>
<reference evidence="1" key="2">
    <citation type="submission" date="2021-01" db="EMBL/GenBank/DDBJ databases">
        <authorList>
            <person name="Schikora-Tamarit M.A."/>
        </authorList>
    </citation>
    <scope>NUCLEOTIDE SEQUENCE</scope>
    <source>
        <strain evidence="1">CBS2887</strain>
    </source>
</reference>